<accession>A0A2P2K0J8</accession>
<organism evidence="1">
    <name type="scientific">Rhizophora mucronata</name>
    <name type="common">Asiatic mangrove</name>
    <dbReference type="NCBI Taxonomy" id="61149"/>
    <lineage>
        <taxon>Eukaryota</taxon>
        <taxon>Viridiplantae</taxon>
        <taxon>Streptophyta</taxon>
        <taxon>Embryophyta</taxon>
        <taxon>Tracheophyta</taxon>
        <taxon>Spermatophyta</taxon>
        <taxon>Magnoliopsida</taxon>
        <taxon>eudicotyledons</taxon>
        <taxon>Gunneridae</taxon>
        <taxon>Pentapetalae</taxon>
        <taxon>rosids</taxon>
        <taxon>fabids</taxon>
        <taxon>Malpighiales</taxon>
        <taxon>Rhizophoraceae</taxon>
        <taxon>Rhizophora</taxon>
    </lineage>
</organism>
<name>A0A2P2K0J8_RHIMU</name>
<evidence type="ECO:0000313" key="1">
    <source>
        <dbReference type="EMBL" id="MBW99251.1"/>
    </source>
</evidence>
<sequence>MEEFLLLTVI</sequence>
<proteinExistence type="predicted"/>
<protein>
    <submittedName>
        <fullName evidence="1">Uncharacterized protein</fullName>
    </submittedName>
</protein>
<dbReference type="EMBL" id="GGEC01018768">
    <property type="protein sequence ID" value="MBW99251.1"/>
    <property type="molecule type" value="Transcribed_RNA"/>
</dbReference>
<reference evidence="1" key="1">
    <citation type="submission" date="2018-02" db="EMBL/GenBank/DDBJ databases">
        <title>Rhizophora mucronata_Transcriptome.</title>
        <authorList>
            <person name="Meera S.P."/>
            <person name="Sreeshan A."/>
            <person name="Augustine A."/>
        </authorList>
    </citation>
    <scope>NUCLEOTIDE SEQUENCE</scope>
    <source>
        <tissue evidence="1">Leaf</tissue>
    </source>
</reference>